<gene>
    <name evidence="1" type="ORF">HPBE_LOCUS24270</name>
</gene>
<reference evidence="3" key="2">
    <citation type="submission" date="2019-09" db="UniProtKB">
        <authorList>
            <consortium name="WormBaseParasite"/>
        </authorList>
    </citation>
    <scope>IDENTIFICATION</scope>
</reference>
<evidence type="ECO:0000313" key="3">
    <source>
        <dbReference type="WBParaSite" id="HPBE_0002427101-mRNA-1"/>
    </source>
</evidence>
<evidence type="ECO:0000313" key="1">
    <source>
        <dbReference type="EMBL" id="VDP43909.1"/>
    </source>
</evidence>
<sequence length="241" mass="27060">MCLVRDRIEQVQRIGCSHSFCPGLPLAASAIELVLVLGRGLPASSKRKLHPLRRPAQATEGRLIFMSCLGSVSTPLRRRVSFLARPWKWCTADRSWITRLWTAAFDRRPCCRTPNLTDKLYKSSWQEVPRRWSNVAWVRPKGVVGYSLVHLVPESVDVNHDVGILETDCSMVAFSITTTAGISAYAFSSMLTEAIAATHVVLEKFDSIAEVCVLQPISREMVKVVAEHKCNTLGWLRQRQV</sequence>
<reference evidence="1 2" key="1">
    <citation type="submission" date="2018-11" db="EMBL/GenBank/DDBJ databases">
        <authorList>
            <consortium name="Pathogen Informatics"/>
        </authorList>
    </citation>
    <scope>NUCLEOTIDE SEQUENCE [LARGE SCALE GENOMIC DNA]</scope>
</reference>
<accession>A0A3P8HBM2</accession>
<proteinExistence type="predicted"/>
<accession>A0A183GNK1</accession>
<dbReference type="Proteomes" id="UP000050761">
    <property type="component" value="Unassembled WGS sequence"/>
</dbReference>
<dbReference type="WBParaSite" id="HPBE_0002427101-mRNA-1">
    <property type="protein sequence ID" value="HPBE_0002427101-mRNA-1"/>
    <property type="gene ID" value="HPBE_0002427101"/>
</dbReference>
<name>A0A183GNK1_HELPZ</name>
<dbReference type="AlphaFoldDB" id="A0A183GNK1"/>
<dbReference type="EMBL" id="UZAH01036086">
    <property type="protein sequence ID" value="VDP43909.1"/>
    <property type="molecule type" value="Genomic_DNA"/>
</dbReference>
<evidence type="ECO:0000313" key="2">
    <source>
        <dbReference type="Proteomes" id="UP000050761"/>
    </source>
</evidence>
<organism evidence="2 3">
    <name type="scientific">Heligmosomoides polygyrus</name>
    <name type="common">Parasitic roundworm</name>
    <dbReference type="NCBI Taxonomy" id="6339"/>
    <lineage>
        <taxon>Eukaryota</taxon>
        <taxon>Metazoa</taxon>
        <taxon>Ecdysozoa</taxon>
        <taxon>Nematoda</taxon>
        <taxon>Chromadorea</taxon>
        <taxon>Rhabditida</taxon>
        <taxon>Rhabditina</taxon>
        <taxon>Rhabditomorpha</taxon>
        <taxon>Strongyloidea</taxon>
        <taxon>Heligmosomidae</taxon>
        <taxon>Heligmosomoides</taxon>
    </lineage>
</organism>
<keyword evidence="2" id="KW-1185">Reference proteome</keyword>
<protein>
    <submittedName>
        <fullName evidence="3">RNase H domain-containing protein</fullName>
    </submittedName>
</protein>